<dbReference type="EMBL" id="BLXT01006043">
    <property type="protein sequence ID" value="GFO28521.1"/>
    <property type="molecule type" value="Genomic_DNA"/>
</dbReference>
<accession>A0AAV4C738</accession>
<dbReference type="Proteomes" id="UP000735302">
    <property type="component" value="Unassembled WGS sequence"/>
</dbReference>
<name>A0AAV4C738_9GAST</name>
<gene>
    <name evidence="2" type="ORF">PoB_005502600</name>
</gene>
<dbReference type="AlphaFoldDB" id="A0AAV4C738"/>
<keyword evidence="3" id="KW-1185">Reference proteome</keyword>
<evidence type="ECO:0000313" key="3">
    <source>
        <dbReference type="Proteomes" id="UP000735302"/>
    </source>
</evidence>
<feature type="region of interest" description="Disordered" evidence="1">
    <location>
        <begin position="66"/>
        <end position="91"/>
    </location>
</feature>
<proteinExistence type="predicted"/>
<comment type="caution">
    <text evidence="2">The sequence shown here is derived from an EMBL/GenBank/DDBJ whole genome shotgun (WGS) entry which is preliminary data.</text>
</comment>
<evidence type="ECO:0000256" key="1">
    <source>
        <dbReference type="SAM" id="MobiDB-lite"/>
    </source>
</evidence>
<sequence>MQPQPVKQQHQKEQQQTTTALKQVWLFQGESKTGFYDGSYNTTSKASSSQSSSEAVTIETVVMSSPPATTTKTLASSPSQRRISSAETPEVSGQQCFRALLAATINEPEEESLS</sequence>
<evidence type="ECO:0000313" key="2">
    <source>
        <dbReference type="EMBL" id="GFO28521.1"/>
    </source>
</evidence>
<protein>
    <submittedName>
        <fullName evidence="2">Uncharacterized protein</fullName>
    </submittedName>
</protein>
<reference evidence="2 3" key="1">
    <citation type="journal article" date="2021" name="Elife">
        <title>Chloroplast acquisition without the gene transfer in kleptoplastic sea slugs, Plakobranchus ocellatus.</title>
        <authorList>
            <person name="Maeda T."/>
            <person name="Takahashi S."/>
            <person name="Yoshida T."/>
            <person name="Shimamura S."/>
            <person name="Takaki Y."/>
            <person name="Nagai Y."/>
            <person name="Toyoda A."/>
            <person name="Suzuki Y."/>
            <person name="Arimoto A."/>
            <person name="Ishii H."/>
            <person name="Satoh N."/>
            <person name="Nishiyama T."/>
            <person name="Hasebe M."/>
            <person name="Maruyama T."/>
            <person name="Minagawa J."/>
            <person name="Obokata J."/>
            <person name="Shigenobu S."/>
        </authorList>
    </citation>
    <scope>NUCLEOTIDE SEQUENCE [LARGE SCALE GENOMIC DNA]</scope>
</reference>
<organism evidence="2 3">
    <name type="scientific">Plakobranchus ocellatus</name>
    <dbReference type="NCBI Taxonomy" id="259542"/>
    <lineage>
        <taxon>Eukaryota</taxon>
        <taxon>Metazoa</taxon>
        <taxon>Spiralia</taxon>
        <taxon>Lophotrochozoa</taxon>
        <taxon>Mollusca</taxon>
        <taxon>Gastropoda</taxon>
        <taxon>Heterobranchia</taxon>
        <taxon>Euthyneura</taxon>
        <taxon>Panpulmonata</taxon>
        <taxon>Sacoglossa</taxon>
        <taxon>Placobranchoidea</taxon>
        <taxon>Plakobranchidae</taxon>
        <taxon>Plakobranchus</taxon>
    </lineage>
</organism>